<accession>A0A1V9XFA2</accession>
<evidence type="ECO:0000313" key="9">
    <source>
        <dbReference type="EMBL" id="OQR72091.1"/>
    </source>
</evidence>
<keyword evidence="4" id="KW-0677">Repeat</keyword>
<dbReference type="InterPro" id="IPR011992">
    <property type="entry name" value="EF-hand-dom_pair"/>
</dbReference>
<feature type="compositionally biased region" description="Basic and acidic residues" evidence="7">
    <location>
        <begin position="9"/>
        <end position="20"/>
    </location>
</feature>
<dbReference type="STRING" id="418985.A0A1V9XFA2"/>
<evidence type="ECO:0000313" key="10">
    <source>
        <dbReference type="Proteomes" id="UP000192247"/>
    </source>
</evidence>
<feature type="compositionally biased region" description="Polar residues" evidence="7">
    <location>
        <begin position="21"/>
        <end position="46"/>
    </location>
</feature>
<name>A0A1V9XFA2_9ACAR</name>
<evidence type="ECO:0000256" key="4">
    <source>
        <dbReference type="ARBA" id="ARBA00022737"/>
    </source>
</evidence>
<dbReference type="PROSITE" id="PS50222">
    <property type="entry name" value="EF_HAND_2"/>
    <property type="match status" value="2"/>
</dbReference>
<protein>
    <submittedName>
        <fullName evidence="9">Frequenin-1-like</fullName>
    </submittedName>
</protein>
<keyword evidence="10" id="KW-1185">Reference proteome</keyword>
<dbReference type="InParanoid" id="A0A1V9XFA2"/>
<evidence type="ECO:0000256" key="6">
    <source>
        <dbReference type="ARBA" id="ARBA00023288"/>
    </source>
</evidence>
<dbReference type="AlphaFoldDB" id="A0A1V9XFA2"/>
<evidence type="ECO:0000259" key="8">
    <source>
        <dbReference type="PROSITE" id="PS50222"/>
    </source>
</evidence>
<comment type="similarity">
    <text evidence="1">Belongs to the recoverin family.</text>
</comment>
<dbReference type="Pfam" id="PF13499">
    <property type="entry name" value="EF-hand_7"/>
    <property type="match status" value="1"/>
</dbReference>
<dbReference type="GO" id="GO:0008048">
    <property type="term" value="F:calcium sensitive guanylate cyclase activator activity"/>
    <property type="evidence" value="ECO:0007669"/>
    <property type="project" value="TreeGrafter"/>
</dbReference>
<keyword evidence="5" id="KW-0106">Calcium</keyword>
<dbReference type="PANTHER" id="PTHR23055">
    <property type="entry name" value="CALCIUM BINDING PROTEINS"/>
    <property type="match status" value="1"/>
</dbReference>
<dbReference type="Proteomes" id="UP000192247">
    <property type="component" value="Unassembled WGS sequence"/>
</dbReference>
<keyword evidence="3" id="KW-0479">Metal-binding</keyword>
<dbReference type="Gene3D" id="1.10.238.10">
    <property type="entry name" value="EF-hand"/>
    <property type="match status" value="1"/>
</dbReference>
<evidence type="ECO:0000256" key="3">
    <source>
        <dbReference type="ARBA" id="ARBA00022723"/>
    </source>
</evidence>
<dbReference type="PROSITE" id="PS00018">
    <property type="entry name" value="EF_HAND_1"/>
    <property type="match status" value="2"/>
</dbReference>
<keyword evidence="6" id="KW-0449">Lipoprotein</keyword>
<dbReference type="PANTHER" id="PTHR23055:SF198">
    <property type="entry name" value="NEURONAL CALCIUM SENSOR 1"/>
    <property type="match status" value="1"/>
</dbReference>
<dbReference type="SUPFAM" id="SSF47473">
    <property type="entry name" value="EF-hand"/>
    <property type="match status" value="1"/>
</dbReference>
<keyword evidence="2" id="KW-0519">Myristate</keyword>
<gene>
    <name evidence="9" type="ORF">BIW11_10592</name>
</gene>
<proteinExistence type="inferred from homology"/>
<dbReference type="PRINTS" id="PR00450">
    <property type="entry name" value="RECOVERIN"/>
</dbReference>
<evidence type="ECO:0000256" key="1">
    <source>
        <dbReference type="ARBA" id="ARBA00006049"/>
    </source>
</evidence>
<reference evidence="9 10" key="1">
    <citation type="journal article" date="2017" name="Gigascience">
        <title>Draft genome of the honey bee ectoparasitic mite, Tropilaelaps mercedesae, is shaped by the parasitic life history.</title>
        <authorList>
            <person name="Dong X."/>
            <person name="Armstrong S.D."/>
            <person name="Xia D."/>
            <person name="Makepeace B.L."/>
            <person name="Darby A.C."/>
            <person name="Kadowaki T."/>
        </authorList>
    </citation>
    <scope>NUCLEOTIDE SEQUENCE [LARGE SCALE GENOMIC DNA]</scope>
    <source>
        <strain evidence="9">Wuxi-XJTLU</strain>
    </source>
</reference>
<evidence type="ECO:0000256" key="7">
    <source>
        <dbReference type="SAM" id="MobiDB-lite"/>
    </source>
</evidence>
<evidence type="ECO:0000256" key="5">
    <source>
        <dbReference type="ARBA" id="ARBA00022837"/>
    </source>
</evidence>
<dbReference type="InterPro" id="IPR028846">
    <property type="entry name" value="Recoverin"/>
</dbReference>
<dbReference type="GO" id="GO:0005509">
    <property type="term" value="F:calcium ion binding"/>
    <property type="evidence" value="ECO:0007669"/>
    <property type="project" value="InterPro"/>
</dbReference>
<sequence>MVTQTPEPFARERQEPRDASSHSGQQSQAVHHSNGTNTRGKSKATSAHSLLFETSTRIGHAVNLTTGPDGLTEALSIAPLKESNLKDEVAAVQNVNWEIPHKSTREDSEVEVMEARRAFRLYDVDNDGFITREEMYNIVDAIYEMLGSQEKGEEEDDPRARVDRIFEQLDKNQDNKLSLEEFKEGSKHDPKIVQALSLYAP</sequence>
<organism evidence="9 10">
    <name type="scientific">Tropilaelaps mercedesae</name>
    <dbReference type="NCBI Taxonomy" id="418985"/>
    <lineage>
        <taxon>Eukaryota</taxon>
        <taxon>Metazoa</taxon>
        <taxon>Ecdysozoa</taxon>
        <taxon>Arthropoda</taxon>
        <taxon>Chelicerata</taxon>
        <taxon>Arachnida</taxon>
        <taxon>Acari</taxon>
        <taxon>Parasitiformes</taxon>
        <taxon>Mesostigmata</taxon>
        <taxon>Gamasina</taxon>
        <taxon>Dermanyssoidea</taxon>
        <taxon>Laelapidae</taxon>
        <taxon>Tropilaelaps</taxon>
    </lineage>
</organism>
<feature type="domain" description="EF-hand" evidence="8">
    <location>
        <begin position="110"/>
        <end position="145"/>
    </location>
</feature>
<dbReference type="SMART" id="SM00054">
    <property type="entry name" value="EFh"/>
    <property type="match status" value="2"/>
</dbReference>
<feature type="domain" description="EF-hand" evidence="8">
    <location>
        <begin position="157"/>
        <end position="192"/>
    </location>
</feature>
<dbReference type="OrthoDB" id="191686at2759"/>
<dbReference type="EMBL" id="MNPL01012518">
    <property type="protein sequence ID" value="OQR72091.1"/>
    <property type="molecule type" value="Genomic_DNA"/>
</dbReference>
<dbReference type="InterPro" id="IPR018247">
    <property type="entry name" value="EF_Hand_1_Ca_BS"/>
</dbReference>
<evidence type="ECO:0000256" key="2">
    <source>
        <dbReference type="ARBA" id="ARBA00022707"/>
    </source>
</evidence>
<comment type="caution">
    <text evidence="9">The sequence shown here is derived from an EMBL/GenBank/DDBJ whole genome shotgun (WGS) entry which is preliminary data.</text>
</comment>
<feature type="region of interest" description="Disordered" evidence="7">
    <location>
        <begin position="1"/>
        <end position="46"/>
    </location>
</feature>
<dbReference type="InterPro" id="IPR002048">
    <property type="entry name" value="EF_hand_dom"/>
</dbReference>
<dbReference type="CDD" id="cd00051">
    <property type="entry name" value="EFh"/>
    <property type="match status" value="1"/>
</dbReference>